<dbReference type="PANTHER" id="PTHR12192:SF2">
    <property type="entry name" value="GLUTATHIONE-SPECIFIC GAMMA-GLUTAMYLCYCLOTRANSFERASE 2"/>
    <property type="match status" value="1"/>
</dbReference>
<dbReference type="RefSeq" id="XP_040704567.1">
    <property type="nucleotide sequence ID" value="XM_040844626.1"/>
</dbReference>
<proteinExistence type="predicted"/>
<dbReference type="VEuPathDB" id="FungiDB:ASPSYDRAFT_29284"/>
<dbReference type="Gene3D" id="3.10.490.10">
    <property type="entry name" value="Gamma-glutamyl cyclotransferase-like"/>
    <property type="match status" value="1"/>
</dbReference>
<evidence type="ECO:0000313" key="5">
    <source>
        <dbReference type="Proteomes" id="UP000184356"/>
    </source>
</evidence>
<dbReference type="GeneID" id="63760699"/>
<dbReference type="GO" id="GO:0006751">
    <property type="term" value="P:glutathione catabolic process"/>
    <property type="evidence" value="ECO:0007669"/>
    <property type="project" value="InterPro"/>
</dbReference>
<evidence type="ECO:0000313" key="4">
    <source>
        <dbReference type="EMBL" id="OJJ60761.1"/>
    </source>
</evidence>
<keyword evidence="5" id="KW-1185">Reference proteome</keyword>
<dbReference type="PANTHER" id="PTHR12192">
    <property type="entry name" value="CATION TRANSPORT PROTEIN CHAC-RELATED"/>
    <property type="match status" value="1"/>
</dbReference>
<gene>
    <name evidence="4" type="ORF">ASPSYDRAFT_29284</name>
</gene>
<name>A0A1L9TMX8_9EURO</name>
<dbReference type="OrthoDB" id="1933483at2759"/>
<evidence type="ECO:0000256" key="1">
    <source>
        <dbReference type="ARBA" id="ARBA00012344"/>
    </source>
</evidence>
<reference evidence="5" key="1">
    <citation type="journal article" date="2017" name="Genome Biol.">
        <title>Comparative genomics reveals high biological diversity and specific adaptations in the industrially and medically important fungal genus Aspergillus.</title>
        <authorList>
            <person name="de Vries R.P."/>
            <person name="Riley R."/>
            <person name="Wiebenga A."/>
            <person name="Aguilar-Osorio G."/>
            <person name="Amillis S."/>
            <person name="Uchima C.A."/>
            <person name="Anderluh G."/>
            <person name="Asadollahi M."/>
            <person name="Askin M."/>
            <person name="Barry K."/>
            <person name="Battaglia E."/>
            <person name="Bayram O."/>
            <person name="Benocci T."/>
            <person name="Braus-Stromeyer S.A."/>
            <person name="Caldana C."/>
            <person name="Canovas D."/>
            <person name="Cerqueira G.C."/>
            <person name="Chen F."/>
            <person name="Chen W."/>
            <person name="Choi C."/>
            <person name="Clum A."/>
            <person name="Dos Santos R.A."/>
            <person name="Damasio A.R."/>
            <person name="Diallinas G."/>
            <person name="Emri T."/>
            <person name="Fekete E."/>
            <person name="Flipphi M."/>
            <person name="Freyberg S."/>
            <person name="Gallo A."/>
            <person name="Gournas C."/>
            <person name="Habgood R."/>
            <person name="Hainaut M."/>
            <person name="Harispe M.L."/>
            <person name="Henrissat B."/>
            <person name="Hilden K.S."/>
            <person name="Hope R."/>
            <person name="Hossain A."/>
            <person name="Karabika E."/>
            <person name="Karaffa L."/>
            <person name="Karanyi Z."/>
            <person name="Krasevec N."/>
            <person name="Kuo A."/>
            <person name="Kusch H."/>
            <person name="LaButti K."/>
            <person name="Lagendijk E.L."/>
            <person name="Lapidus A."/>
            <person name="Levasseur A."/>
            <person name="Lindquist E."/>
            <person name="Lipzen A."/>
            <person name="Logrieco A.F."/>
            <person name="MacCabe A."/>
            <person name="Maekelae M.R."/>
            <person name="Malavazi I."/>
            <person name="Melin P."/>
            <person name="Meyer V."/>
            <person name="Mielnichuk N."/>
            <person name="Miskei M."/>
            <person name="Molnar A.P."/>
            <person name="Mule G."/>
            <person name="Ngan C.Y."/>
            <person name="Orejas M."/>
            <person name="Orosz E."/>
            <person name="Ouedraogo J.P."/>
            <person name="Overkamp K.M."/>
            <person name="Park H.-S."/>
            <person name="Perrone G."/>
            <person name="Piumi F."/>
            <person name="Punt P.J."/>
            <person name="Ram A.F."/>
            <person name="Ramon A."/>
            <person name="Rauscher S."/>
            <person name="Record E."/>
            <person name="Riano-Pachon D.M."/>
            <person name="Robert V."/>
            <person name="Roehrig J."/>
            <person name="Ruller R."/>
            <person name="Salamov A."/>
            <person name="Salih N.S."/>
            <person name="Samson R.A."/>
            <person name="Sandor E."/>
            <person name="Sanguinetti M."/>
            <person name="Schuetze T."/>
            <person name="Sepcic K."/>
            <person name="Shelest E."/>
            <person name="Sherlock G."/>
            <person name="Sophianopoulou V."/>
            <person name="Squina F.M."/>
            <person name="Sun H."/>
            <person name="Susca A."/>
            <person name="Todd R.B."/>
            <person name="Tsang A."/>
            <person name="Unkles S.E."/>
            <person name="van de Wiele N."/>
            <person name="van Rossen-Uffink D."/>
            <person name="Oliveira J.V."/>
            <person name="Vesth T.C."/>
            <person name="Visser J."/>
            <person name="Yu J.-H."/>
            <person name="Zhou M."/>
            <person name="Andersen M.R."/>
            <person name="Archer D.B."/>
            <person name="Baker S.E."/>
            <person name="Benoit I."/>
            <person name="Brakhage A.A."/>
            <person name="Braus G.H."/>
            <person name="Fischer R."/>
            <person name="Frisvad J.C."/>
            <person name="Goldman G.H."/>
            <person name="Houbraken J."/>
            <person name="Oakley B."/>
            <person name="Pocsi I."/>
            <person name="Scazzocchio C."/>
            <person name="Seiboth B."/>
            <person name="vanKuyk P.A."/>
            <person name="Wortman J."/>
            <person name="Dyer P.S."/>
            <person name="Grigoriev I.V."/>
        </authorList>
    </citation>
    <scope>NUCLEOTIDE SEQUENCE [LARGE SCALE GENOMIC DNA]</scope>
    <source>
        <strain evidence="5">CBS 593.65</strain>
    </source>
</reference>
<dbReference type="SUPFAM" id="SSF110857">
    <property type="entry name" value="Gamma-glutamyl cyclotransferase-like"/>
    <property type="match status" value="1"/>
</dbReference>
<protein>
    <recommendedName>
        <fullName evidence="1">glutathione-specific gamma-glutamylcyclotransferase</fullName>
        <ecNumber evidence="1">4.3.2.7</ecNumber>
    </recommendedName>
</protein>
<dbReference type="Pfam" id="PF04752">
    <property type="entry name" value="ChaC"/>
    <property type="match status" value="1"/>
</dbReference>
<sequence>MSSAANEAQEPTDGRTWRQYFPKGDLWVFGYGSLIWKPPPHYGYIDGYVRRFWQARGTPEQPGRVVTVIERDFWETLDDPLAHLDAETTRVWGAAYHIPASHAEEVHDYLDVREIDGYSVHYTPFHPVTTTASTNTDQPGSTSPITCMVYIGQPTNPQFLRDSARREPQDVAEVISRGHGQSGKNTEYLYLLEKALEGIGLGTADGHVTDLVKRVREIEGGGEARREEEKAERDVREALAEGAEGRKDVDLSE</sequence>
<evidence type="ECO:0000256" key="3">
    <source>
        <dbReference type="SAM" id="MobiDB-lite"/>
    </source>
</evidence>
<dbReference type="AlphaFoldDB" id="A0A1L9TMX8"/>
<dbReference type="GO" id="GO:0061928">
    <property type="term" value="F:glutathione specific gamma-glutamylcyclotransferase activity"/>
    <property type="evidence" value="ECO:0007669"/>
    <property type="project" value="UniProtKB-EC"/>
</dbReference>
<evidence type="ECO:0000256" key="2">
    <source>
        <dbReference type="ARBA" id="ARBA00023239"/>
    </source>
</evidence>
<dbReference type="GO" id="GO:0005737">
    <property type="term" value="C:cytoplasm"/>
    <property type="evidence" value="ECO:0007669"/>
    <property type="project" value="TreeGrafter"/>
</dbReference>
<organism evidence="4 5">
    <name type="scientific">Aspergillus sydowii CBS 593.65</name>
    <dbReference type="NCBI Taxonomy" id="1036612"/>
    <lineage>
        <taxon>Eukaryota</taxon>
        <taxon>Fungi</taxon>
        <taxon>Dikarya</taxon>
        <taxon>Ascomycota</taxon>
        <taxon>Pezizomycotina</taxon>
        <taxon>Eurotiomycetes</taxon>
        <taxon>Eurotiomycetidae</taxon>
        <taxon>Eurotiales</taxon>
        <taxon>Aspergillaceae</taxon>
        <taxon>Aspergillus</taxon>
        <taxon>Aspergillus subgen. Nidulantes</taxon>
    </lineage>
</organism>
<accession>A0A1L9TMX8</accession>
<feature type="region of interest" description="Disordered" evidence="3">
    <location>
        <begin position="218"/>
        <end position="253"/>
    </location>
</feature>
<dbReference type="CDD" id="cd06661">
    <property type="entry name" value="GGCT_like"/>
    <property type="match status" value="1"/>
</dbReference>
<dbReference type="STRING" id="1036612.A0A1L9TMX8"/>
<dbReference type="EMBL" id="KV878584">
    <property type="protein sequence ID" value="OJJ60761.1"/>
    <property type="molecule type" value="Genomic_DNA"/>
</dbReference>
<keyword evidence="2" id="KW-0456">Lyase</keyword>
<dbReference type="EC" id="4.3.2.7" evidence="1"/>
<dbReference type="InterPro" id="IPR013024">
    <property type="entry name" value="GGCT-like"/>
</dbReference>
<dbReference type="InterPro" id="IPR006840">
    <property type="entry name" value="ChaC"/>
</dbReference>
<dbReference type="Proteomes" id="UP000184356">
    <property type="component" value="Unassembled WGS sequence"/>
</dbReference>
<dbReference type="InterPro" id="IPR036568">
    <property type="entry name" value="GGCT-like_sf"/>
</dbReference>